<evidence type="ECO:0000256" key="4">
    <source>
        <dbReference type="ARBA" id="ARBA00023136"/>
    </source>
</evidence>
<accession>A0A292YNM2</accession>
<reference evidence="7" key="1">
    <citation type="submission" date="2017-07" db="EMBL/GenBank/DDBJ databases">
        <title>Draft genome sequence of Effusibacillus lacus strain skLN1.</title>
        <authorList>
            <person name="Watanabe M."/>
            <person name="Kojima H."/>
            <person name="Fukui M."/>
        </authorList>
    </citation>
    <scope>NUCLEOTIDE SEQUENCE [LARGE SCALE GENOMIC DNA]</scope>
    <source>
        <strain evidence="7">skLN1</strain>
    </source>
</reference>
<keyword evidence="7" id="KW-1185">Reference proteome</keyword>
<evidence type="ECO:0000313" key="7">
    <source>
        <dbReference type="Proteomes" id="UP000217785"/>
    </source>
</evidence>
<feature type="transmembrane region" description="Helical" evidence="5">
    <location>
        <begin position="65"/>
        <end position="83"/>
    </location>
</feature>
<keyword evidence="4 5" id="KW-0472">Membrane</keyword>
<keyword evidence="3 5" id="KW-1133">Transmembrane helix</keyword>
<evidence type="ECO:0000256" key="3">
    <source>
        <dbReference type="ARBA" id="ARBA00022989"/>
    </source>
</evidence>
<keyword evidence="5" id="KW-1003">Cell membrane</keyword>
<gene>
    <name evidence="6" type="ORF">EFBL_2126</name>
</gene>
<dbReference type="Pfam" id="PF01925">
    <property type="entry name" value="TauE"/>
    <property type="match status" value="1"/>
</dbReference>
<evidence type="ECO:0000256" key="2">
    <source>
        <dbReference type="ARBA" id="ARBA00022692"/>
    </source>
</evidence>
<organism evidence="6 7">
    <name type="scientific">Effusibacillus lacus</name>
    <dbReference type="NCBI Taxonomy" id="1348429"/>
    <lineage>
        <taxon>Bacteria</taxon>
        <taxon>Bacillati</taxon>
        <taxon>Bacillota</taxon>
        <taxon>Bacilli</taxon>
        <taxon>Bacillales</taxon>
        <taxon>Alicyclobacillaceae</taxon>
        <taxon>Effusibacillus</taxon>
    </lineage>
</organism>
<dbReference type="GO" id="GO:0005886">
    <property type="term" value="C:plasma membrane"/>
    <property type="evidence" value="ECO:0007669"/>
    <property type="project" value="UniProtKB-SubCell"/>
</dbReference>
<name>A0A292YNM2_9BACL</name>
<comment type="similarity">
    <text evidence="5">Belongs to the 4-toluene sulfonate uptake permease (TSUP) (TC 2.A.102) family.</text>
</comment>
<protein>
    <recommendedName>
        <fullName evidence="5">Probable membrane transporter protein</fullName>
    </recommendedName>
</protein>
<dbReference type="AlphaFoldDB" id="A0A292YNM2"/>
<proteinExistence type="inferred from homology"/>
<sequence length="86" mass="9417">MRKSNTYTKAVQLTRVLILGSCVGAFIIFYNTGFVQWDYAIVMAIGSALGSQIGLFALPHIPLKFAKALLLAIIFLLIGQVVFNII</sequence>
<evidence type="ECO:0000256" key="1">
    <source>
        <dbReference type="ARBA" id="ARBA00004141"/>
    </source>
</evidence>
<evidence type="ECO:0000256" key="5">
    <source>
        <dbReference type="RuleBase" id="RU363041"/>
    </source>
</evidence>
<evidence type="ECO:0000313" key="6">
    <source>
        <dbReference type="EMBL" id="GAX90499.1"/>
    </source>
</evidence>
<comment type="subcellular location">
    <subcellularLocation>
        <location evidence="5">Cell membrane</location>
        <topology evidence="5">Multi-pass membrane protein</topology>
    </subcellularLocation>
    <subcellularLocation>
        <location evidence="1">Membrane</location>
        <topology evidence="1">Multi-pass membrane protein</topology>
    </subcellularLocation>
</comment>
<feature type="transmembrane region" description="Helical" evidence="5">
    <location>
        <begin position="12"/>
        <end position="33"/>
    </location>
</feature>
<comment type="caution">
    <text evidence="6">The sequence shown here is derived from an EMBL/GenBank/DDBJ whole genome shotgun (WGS) entry which is preliminary data.</text>
</comment>
<keyword evidence="2 5" id="KW-0812">Transmembrane</keyword>
<feature type="transmembrane region" description="Helical" evidence="5">
    <location>
        <begin position="39"/>
        <end position="58"/>
    </location>
</feature>
<dbReference type="EMBL" id="BDUF01000057">
    <property type="protein sequence ID" value="GAX90499.1"/>
    <property type="molecule type" value="Genomic_DNA"/>
</dbReference>
<dbReference type="InterPro" id="IPR002781">
    <property type="entry name" value="TM_pro_TauE-like"/>
</dbReference>
<dbReference type="Proteomes" id="UP000217785">
    <property type="component" value="Unassembled WGS sequence"/>
</dbReference>